<comment type="subunit">
    <text evidence="5">Monomer.</text>
</comment>
<comment type="domain">
    <text evidence="5">Consists of an N-terminal FAD-binding domain with a Rossman fold and a C-terminal substrate-binding domain.</text>
</comment>
<feature type="domain" description="FAD-binding" evidence="6">
    <location>
        <begin position="5"/>
        <end position="338"/>
    </location>
</feature>
<feature type="binding site" evidence="5">
    <location>
        <position position="47"/>
    </location>
    <ligand>
        <name>FAD</name>
        <dbReference type="ChEBI" id="CHEBI:57692"/>
    </ligand>
</feature>
<dbReference type="EC" id="1.14.13.-" evidence="5"/>
<feature type="binding site" evidence="5">
    <location>
        <position position="103"/>
    </location>
    <ligand>
        <name>FAD</name>
        <dbReference type="ChEBI" id="CHEBI:57692"/>
    </ligand>
</feature>
<evidence type="ECO:0000256" key="5">
    <source>
        <dbReference type="HAMAP-Rule" id="MF_00845"/>
    </source>
</evidence>
<keyword evidence="5" id="KW-0963">Cytoplasm</keyword>
<keyword evidence="4 5" id="KW-0503">Monooxygenase</keyword>
<organism evidence="7 8">
    <name type="scientific">Stakelama flava</name>
    <dbReference type="NCBI Taxonomy" id="2860338"/>
    <lineage>
        <taxon>Bacteria</taxon>
        <taxon>Pseudomonadati</taxon>
        <taxon>Pseudomonadota</taxon>
        <taxon>Alphaproteobacteria</taxon>
        <taxon>Sphingomonadales</taxon>
        <taxon>Sphingomonadaceae</taxon>
        <taxon>Stakelama</taxon>
    </lineage>
</organism>
<evidence type="ECO:0000256" key="4">
    <source>
        <dbReference type="ARBA" id="ARBA00023033"/>
    </source>
</evidence>
<name>A0ABS6XRZ0_9SPHN</name>
<comment type="catalytic activity">
    <reaction evidence="5">
        <text>a tetracycline + NADPH + O2 + H(+) = an 11a-hydroxytetracycline + NADP(+) + H2O</text>
        <dbReference type="Rhea" id="RHEA:61444"/>
        <dbReference type="ChEBI" id="CHEBI:15377"/>
        <dbReference type="ChEBI" id="CHEBI:15378"/>
        <dbReference type="ChEBI" id="CHEBI:15379"/>
        <dbReference type="ChEBI" id="CHEBI:57783"/>
        <dbReference type="ChEBI" id="CHEBI:58349"/>
        <dbReference type="ChEBI" id="CHEBI:144644"/>
        <dbReference type="ChEBI" id="CHEBI:144645"/>
    </reaction>
</comment>
<feature type="binding site" evidence="5">
    <location>
        <position position="40"/>
    </location>
    <ligand>
        <name>NADPH</name>
        <dbReference type="ChEBI" id="CHEBI:57783"/>
    </ligand>
</feature>
<dbReference type="EMBL" id="JAHWZX010000020">
    <property type="protein sequence ID" value="MBW4332191.1"/>
    <property type="molecule type" value="Genomic_DNA"/>
</dbReference>
<reference evidence="7 8" key="1">
    <citation type="submission" date="2021-07" db="EMBL/GenBank/DDBJ databases">
        <title>Stakelama flava sp. nov., a novel endophytic bacterium isolated from branch of Kandelia candel.</title>
        <authorList>
            <person name="Tuo L."/>
        </authorList>
    </citation>
    <scope>NUCLEOTIDE SEQUENCE [LARGE SCALE GENOMIC DNA]</scope>
    <source>
        <strain evidence="7 8">CBK3Z-3</strain>
    </source>
</reference>
<dbReference type="GO" id="GO:0004497">
    <property type="term" value="F:monooxygenase activity"/>
    <property type="evidence" value="ECO:0007669"/>
    <property type="project" value="UniProtKB-KW"/>
</dbReference>
<keyword evidence="3 5" id="KW-0560">Oxidoreductase</keyword>
<dbReference type="InterPro" id="IPR002938">
    <property type="entry name" value="FAD-bd"/>
</dbReference>
<accession>A0ABS6XRZ0</accession>
<gene>
    <name evidence="7" type="ORF">KY084_15115</name>
</gene>
<comment type="function">
    <text evidence="5">An FAD-requiring monooxygenase active on some tetracycline antibiotic derivatives, which leads to their inactivation. Hydroxylates carbon 11a of tetracycline and some analogs.</text>
</comment>
<protein>
    <recommendedName>
        <fullName evidence="5">Flavin-dependent monooxygenase</fullName>
    </recommendedName>
    <alternativeName>
        <fullName evidence="5">TetX monooxygenase</fullName>
        <shortName evidence="5">TetX</shortName>
        <ecNumber evidence="5">1.14.13.-</ecNumber>
    </alternativeName>
</protein>
<evidence type="ECO:0000313" key="7">
    <source>
        <dbReference type="EMBL" id="MBW4332191.1"/>
    </source>
</evidence>
<keyword evidence="5" id="KW-0547">Nucleotide-binding</keyword>
<evidence type="ECO:0000256" key="3">
    <source>
        <dbReference type="ARBA" id="ARBA00023002"/>
    </source>
</evidence>
<keyword evidence="2 5" id="KW-0274">FAD</keyword>
<keyword evidence="5" id="KW-0521">NADP</keyword>
<evidence type="ECO:0000256" key="2">
    <source>
        <dbReference type="ARBA" id="ARBA00022827"/>
    </source>
</evidence>
<comment type="caution">
    <text evidence="7">The sequence shown here is derived from an EMBL/GenBank/DDBJ whole genome shotgun (WGS) entry which is preliminary data.</text>
</comment>
<dbReference type="RefSeq" id="WP_219239316.1">
    <property type="nucleotide sequence ID" value="NZ_JAHWZX010000020.1"/>
</dbReference>
<dbReference type="Proteomes" id="UP001197214">
    <property type="component" value="Unassembled WGS sequence"/>
</dbReference>
<comment type="cofactor">
    <cofactor evidence="5">
        <name>FAD</name>
        <dbReference type="ChEBI" id="CHEBI:57692"/>
    </cofactor>
</comment>
<proteinExistence type="inferred from homology"/>
<evidence type="ECO:0000256" key="1">
    <source>
        <dbReference type="ARBA" id="ARBA00022630"/>
    </source>
</evidence>
<evidence type="ECO:0000313" key="8">
    <source>
        <dbReference type="Proteomes" id="UP001197214"/>
    </source>
</evidence>
<dbReference type="InterPro" id="IPR043683">
    <property type="entry name" value="TetX_monooxygenase"/>
</dbReference>
<dbReference type="HAMAP" id="MF_00845">
    <property type="entry name" value="TetX_monooxygenase"/>
    <property type="match status" value="1"/>
</dbReference>
<sequence>MPRKIAIIGAGLGGLTLARVLYLHGIVPEIYEAEAGPDARAQGGLLDIHAETGQRALEAANLLEAFNALVRTGEDAKRIADRYGRVLLDIPGNAHSSRPEVDRGELRAMLIHSLPSGTIRWCSKLASVAWDGGRHIATFADHTKVAADLIVGADGAWSKVRPMLSHARPEYSGTCFVEIAIGGGDGRHSELIEGIGKGTFIAAAPGRGIMMHRYPDGTARGYAALNKCQQWMDSLVAEEPPLRLARLAREFEEWSPMLIRFITQSDADPVVRPIHALPVDHRWGRVPGITLIGDAAHLMSPFAGEGANLAMYDGARLARALVRHGTNIETALADYEKELFARSYNFAETSSRNLERFFGETAPESTIELFGGRPSRNEHAKDSD</sequence>
<comment type="similarity">
    <text evidence="5">Belongs to the aromatic-ring hydroxylase family. TetX subfamily.</text>
</comment>
<dbReference type="Pfam" id="PF01494">
    <property type="entry name" value="FAD_binding_3"/>
    <property type="match status" value="1"/>
</dbReference>
<dbReference type="PANTHER" id="PTHR46972">
    <property type="entry name" value="MONOOXYGENASE ASQM-RELATED"/>
    <property type="match status" value="1"/>
</dbReference>
<feature type="binding site" evidence="5">
    <location>
        <position position="294"/>
    </location>
    <ligand>
        <name>FAD</name>
        <dbReference type="ChEBI" id="CHEBI:57692"/>
    </ligand>
</feature>
<keyword evidence="1 5" id="KW-0285">Flavoprotein</keyword>
<comment type="subcellular location">
    <subcellularLocation>
        <location evidence="5">Cytoplasm</location>
    </subcellularLocation>
</comment>
<keyword evidence="8" id="KW-1185">Reference proteome</keyword>
<evidence type="ECO:0000259" key="6">
    <source>
        <dbReference type="Pfam" id="PF01494"/>
    </source>
</evidence>
<dbReference type="PANTHER" id="PTHR46972:SF1">
    <property type="entry name" value="FAD DEPENDENT OXIDOREDUCTASE DOMAIN-CONTAINING PROTEIN"/>
    <property type="match status" value="1"/>
</dbReference>